<organism evidence="2 3">
    <name type="scientific">Singulisphaera acidiphila (strain ATCC BAA-1392 / DSM 18658 / VKM B-2454 / MOB10)</name>
    <dbReference type="NCBI Taxonomy" id="886293"/>
    <lineage>
        <taxon>Bacteria</taxon>
        <taxon>Pseudomonadati</taxon>
        <taxon>Planctomycetota</taxon>
        <taxon>Planctomycetia</taxon>
        <taxon>Isosphaerales</taxon>
        <taxon>Isosphaeraceae</taxon>
        <taxon>Singulisphaera</taxon>
    </lineage>
</organism>
<gene>
    <name evidence="2" type="ordered locus">Sinac_7124</name>
</gene>
<feature type="region of interest" description="Disordered" evidence="1">
    <location>
        <begin position="295"/>
        <end position="314"/>
    </location>
</feature>
<evidence type="ECO:0008006" key="4">
    <source>
        <dbReference type="Google" id="ProtNLM"/>
    </source>
</evidence>
<evidence type="ECO:0000313" key="3">
    <source>
        <dbReference type="Proteomes" id="UP000010798"/>
    </source>
</evidence>
<keyword evidence="3" id="KW-1185">Reference proteome</keyword>
<protein>
    <recommendedName>
        <fullName evidence="4">Beta-lactamase class A</fullName>
    </recommendedName>
</protein>
<dbReference type="HOGENOM" id="CLU_885354_0_0_0"/>
<proteinExistence type="predicted"/>
<dbReference type="Proteomes" id="UP000010798">
    <property type="component" value="Chromosome"/>
</dbReference>
<dbReference type="AlphaFoldDB" id="L0DQH4"/>
<accession>L0DQH4</accession>
<dbReference type="SUPFAM" id="SSF56601">
    <property type="entry name" value="beta-lactamase/transpeptidase-like"/>
    <property type="match status" value="1"/>
</dbReference>
<sequence>MMFRKSVAAFAAVIVLASTLGLAGALTARLDREKLDQDVRKILADHGGPIRAGLWIGGPVGEALYASGPTAILPTASAIKTAFLIELFARHAGTLDDSPPGLDLILQDDHPAVAHFTPAQRDEIREGLKGASVRRIGGVMMGSVPASNIVYNAAANVATALLGGPEGLTQAIHDRDPAFAPIMVRRYMLADRRAKGDNEATPTALAAVLQRLAARKVPGLDAATVEAIRRAVLAQDEPNLGRHFWKNGDLASDPITQVESGWYETEDRTIVYTVMVAQPDAGSQPRDEAHHHLGETAKRLTDTLVHSARDEATR</sequence>
<dbReference type="Gene3D" id="3.40.710.10">
    <property type="entry name" value="DD-peptidase/beta-lactamase superfamily"/>
    <property type="match status" value="1"/>
</dbReference>
<evidence type="ECO:0000256" key="1">
    <source>
        <dbReference type="SAM" id="MobiDB-lite"/>
    </source>
</evidence>
<dbReference type="InterPro" id="IPR012338">
    <property type="entry name" value="Beta-lactam/transpept-like"/>
</dbReference>
<evidence type="ECO:0000313" key="2">
    <source>
        <dbReference type="EMBL" id="AGA31178.1"/>
    </source>
</evidence>
<dbReference type="KEGG" id="saci:Sinac_7124"/>
<dbReference type="RefSeq" id="WP_015250250.1">
    <property type="nucleotide sequence ID" value="NC_019892.1"/>
</dbReference>
<reference evidence="2 3" key="1">
    <citation type="submission" date="2012-02" db="EMBL/GenBank/DDBJ databases">
        <title>Complete sequence of chromosome of Singulisphaera acidiphila DSM 18658.</title>
        <authorList>
            <consortium name="US DOE Joint Genome Institute (JGI-PGF)"/>
            <person name="Lucas S."/>
            <person name="Copeland A."/>
            <person name="Lapidus A."/>
            <person name="Glavina del Rio T."/>
            <person name="Dalin E."/>
            <person name="Tice H."/>
            <person name="Bruce D."/>
            <person name="Goodwin L."/>
            <person name="Pitluck S."/>
            <person name="Peters L."/>
            <person name="Ovchinnikova G."/>
            <person name="Chertkov O."/>
            <person name="Kyrpides N."/>
            <person name="Mavromatis K."/>
            <person name="Ivanova N."/>
            <person name="Brettin T."/>
            <person name="Detter J.C."/>
            <person name="Han C."/>
            <person name="Larimer F."/>
            <person name="Land M."/>
            <person name="Hauser L."/>
            <person name="Markowitz V."/>
            <person name="Cheng J.-F."/>
            <person name="Hugenholtz P."/>
            <person name="Woyke T."/>
            <person name="Wu D."/>
            <person name="Tindall B."/>
            <person name="Pomrenke H."/>
            <person name="Brambilla E."/>
            <person name="Klenk H.-P."/>
            <person name="Eisen J.A."/>
        </authorList>
    </citation>
    <scope>NUCLEOTIDE SEQUENCE [LARGE SCALE GENOMIC DNA]</scope>
    <source>
        <strain evidence="3">ATCC BAA-1392 / DSM 18658 / VKM B-2454 / MOB10</strain>
    </source>
</reference>
<dbReference type="OrthoDB" id="269489at2"/>
<name>L0DQH4_SINAD</name>
<dbReference type="EMBL" id="CP003364">
    <property type="protein sequence ID" value="AGA31178.1"/>
    <property type="molecule type" value="Genomic_DNA"/>
</dbReference>